<protein>
    <submittedName>
        <fullName evidence="6">Transcriptional regulator, LysR family</fullName>
    </submittedName>
</protein>
<proteinExistence type="inferred from homology"/>
<dbReference type="STRING" id="318167.Sfri_1434"/>
<feature type="domain" description="HTH lysR-type" evidence="5">
    <location>
        <begin position="21"/>
        <end position="78"/>
    </location>
</feature>
<dbReference type="Pfam" id="PF03466">
    <property type="entry name" value="LysR_substrate"/>
    <property type="match status" value="1"/>
</dbReference>
<evidence type="ECO:0000313" key="6">
    <source>
        <dbReference type="EMBL" id="ABI71286.1"/>
    </source>
</evidence>
<keyword evidence="4" id="KW-0804">Transcription</keyword>
<dbReference type="Proteomes" id="UP000000684">
    <property type="component" value="Chromosome"/>
</dbReference>
<dbReference type="InterPro" id="IPR000847">
    <property type="entry name" value="LysR_HTH_N"/>
</dbReference>
<dbReference type="PANTHER" id="PTHR30537:SF68">
    <property type="entry name" value="TRANSCRIPTIONAL REGULATOR-RELATED"/>
    <property type="match status" value="1"/>
</dbReference>
<dbReference type="InterPro" id="IPR005119">
    <property type="entry name" value="LysR_subst-bd"/>
</dbReference>
<dbReference type="GO" id="GO:0006351">
    <property type="term" value="P:DNA-templated transcription"/>
    <property type="evidence" value="ECO:0007669"/>
    <property type="project" value="TreeGrafter"/>
</dbReference>
<dbReference type="Pfam" id="PF00126">
    <property type="entry name" value="HTH_1"/>
    <property type="match status" value="1"/>
</dbReference>
<name>Q084M9_SHEFN</name>
<dbReference type="PANTHER" id="PTHR30537">
    <property type="entry name" value="HTH-TYPE TRANSCRIPTIONAL REGULATOR"/>
    <property type="match status" value="1"/>
</dbReference>
<comment type="similarity">
    <text evidence="1">Belongs to the LysR transcriptional regulatory family.</text>
</comment>
<evidence type="ECO:0000256" key="4">
    <source>
        <dbReference type="ARBA" id="ARBA00023163"/>
    </source>
</evidence>
<keyword evidence="7" id="KW-1185">Reference proteome</keyword>
<organism evidence="6 7">
    <name type="scientific">Shewanella frigidimarina (strain NCIMB 400)</name>
    <dbReference type="NCBI Taxonomy" id="318167"/>
    <lineage>
        <taxon>Bacteria</taxon>
        <taxon>Pseudomonadati</taxon>
        <taxon>Pseudomonadota</taxon>
        <taxon>Gammaproteobacteria</taxon>
        <taxon>Alteromonadales</taxon>
        <taxon>Shewanellaceae</taxon>
        <taxon>Shewanella</taxon>
    </lineage>
</organism>
<sequence>MGISVSLFEFDLFAIIRAINMKTEDIALFHRIVETGSILEAANLLNLPKSTVSRRLQSLEESLNLKLFHRQSRAITLTSAGSHFYEKTLVMLADLDRTLSDITDNKAELTGHLRILIFPIPQIMDIVSKIFAFMDENPNCSIEIITSTEPLDMVRNNIDIAFMVNETFSELDMVAKPVISEDMCFFASPEYLTKAGMPVTLSDIEQHNSILFRFPNGKTFSEVPLANDAMQAVKGNLCTNSIQLAYEATKLGRGIGYLPQKLCHDDVEQGELVRLFNDLAPYTGVVFLVYPSRRFLSLTGQRLLDYMLAQLPVQTSEKTTTTNTKVWI</sequence>
<evidence type="ECO:0000259" key="5">
    <source>
        <dbReference type="PROSITE" id="PS50931"/>
    </source>
</evidence>
<evidence type="ECO:0000256" key="3">
    <source>
        <dbReference type="ARBA" id="ARBA00023125"/>
    </source>
</evidence>
<dbReference type="Gene3D" id="3.40.190.290">
    <property type="match status" value="1"/>
</dbReference>
<dbReference type="HOGENOM" id="CLU_039613_16_2_6"/>
<evidence type="ECO:0000256" key="2">
    <source>
        <dbReference type="ARBA" id="ARBA00023015"/>
    </source>
</evidence>
<dbReference type="GO" id="GO:0003700">
    <property type="term" value="F:DNA-binding transcription factor activity"/>
    <property type="evidence" value="ECO:0007669"/>
    <property type="project" value="InterPro"/>
</dbReference>
<gene>
    <name evidence="6" type="ordered locus">Sfri_1434</name>
</gene>
<dbReference type="CDD" id="cd08422">
    <property type="entry name" value="PBP2_CrgA_like"/>
    <property type="match status" value="1"/>
</dbReference>
<reference evidence="6 7" key="1">
    <citation type="submission" date="2006-08" db="EMBL/GenBank/DDBJ databases">
        <title>Complete sequence of Shewanella frigidimarina NCIMB 400.</title>
        <authorList>
            <consortium name="US DOE Joint Genome Institute"/>
            <person name="Copeland A."/>
            <person name="Lucas S."/>
            <person name="Lapidus A."/>
            <person name="Barry K."/>
            <person name="Detter J.C."/>
            <person name="Glavina del Rio T."/>
            <person name="Hammon N."/>
            <person name="Israni S."/>
            <person name="Dalin E."/>
            <person name="Tice H."/>
            <person name="Pitluck S."/>
            <person name="Fredrickson J.K."/>
            <person name="Kolker E."/>
            <person name="McCuel L.A."/>
            <person name="DiChristina T."/>
            <person name="Nealson K.H."/>
            <person name="Newman D."/>
            <person name="Tiedje J.M."/>
            <person name="Zhou J."/>
            <person name="Romine M.F."/>
            <person name="Culley D.E."/>
            <person name="Serres M."/>
            <person name="Chertkov O."/>
            <person name="Brettin T."/>
            <person name="Bruce D."/>
            <person name="Han C."/>
            <person name="Tapia R."/>
            <person name="Gilna P."/>
            <person name="Schmutz J."/>
            <person name="Larimer F."/>
            <person name="Land M."/>
            <person name="Hauser L."/>
            <person name="Kyrpides N."/>
            <person name="Mikhailova N."/>
            <person name="Richardson P."/>
        </authorList>
    </citation>
    <scope>NUCLEOTIDE SEQUENCE [LARGE SCALE GENOMIC DNA]</scope>
    <source>
        <strain evidence="6 7">NCIMB 400</strain>
    </source>
</reference>
<keyword evidence="2" id="KW-0805">Transcription regulation</keyword>
<dbReference type="eggNOG" id="COG0583">
    <property type="taxonomic scope" value="Bacteria"/>
</dbReference>
<dbReference type="PROSITE" id="PS50931">
    <property type="entry name" value="HTH_LYSR"/>
    <property type="match status" value="1"/>
</dbReference>
<dbReference type="AlphaFoldDB" id="Q084M9"/>
<dbReference type="InterPro" id="IPR036388">
    <property type="entry name" value="WH-like_DNA-bd_sf"/>
</dbReference>
<dbReference type="Gene3D" id="1.10.10.10">
    <property type="entry name" value="Winged helix-like DNA-binding domain superfamily/Winged helix DNA-binding domain"/>
    <property type="match status" value="1"/>
</dbReference>
<accession>Q084M9</accession>
<dbReference type="FunFam" id="1.10.10.10:FF:000001">
    <property type="entry name" value="LysR family transcriptional regulator"/>
    <property type="match status" value="1"/>
</dbReference>
<keyword evidence="3" id="KW-0238">DNA-binding</keyword>
<dbReference type="SUPFAM" id="SSF53850">
    <property type="entry name" value="Periplasmic binding protein-like II"/>
    <property type="match status" value="1"/>
</dbReference>
<dbReference type="InterPro" id="IPR058163">
    <property type="entry name" value="LysR-type_TF_proteobact-type"/>
</dbReference>
<dbReference type="EMBL" id="CP000447">
    <property type="protein sequence ID" value="ABI71286.1"/>
    <property type="molecule type" value="Genomic_DNA"/>
</dbReference>
<evidence type="ECO:0000313" key="7">
    <source>
        <dbReference type="Proteomes" id="UP000000684"/>
    </source>
</evidence>
<evidence type="ECO:0000256" key="1">
    <source>
        <dbReference type="ARBA" id="ARBA00009437"/>
    </source>
</evidence>
<dbReference type="SUPFAM" id="SSF46785">
    <property type="entry name" value="Winged helix' DNA-binding domain"/>
    <property type="match status" value="1"/>
</dbReference>
<dbReference type="KEGG" id="sfr:Sfri_1434"/>
<dbReference type="InterPro" id="IPR036390">
    <property type="entry name" value="WH_DNA-bd_sf"/>
</dbReference>
<dbReference type="GO" id="GO:0043565">
    <property type="term" value="F:sequence-specific DNA binding"/>
    <property type="evidence" value="ECO:0007669"/>
    <property type="project" value="TreeGrafter"/>
</dbReference>